<keyword evidence="1" id="KW-0812">Transmembrane</keyword>
<proteinExistence type="predicted"/>
<evidence type="ECO:0000313" key="2">
    <source>
        <dbReference type="EMBL" id="NGO79312.1"/>
    </source>
</evidence>
<feature type="transmembrane region" description="Helical" evidence="1">
    <location>
        <begin position="12"/>
        <end position="31"/>
    </location>
</feature>
<comment type="caution">
    <text evidence="2">The sequence shown here is derived from an EMBL/GenBank/DDBJ whole genome shotgun (WGS) entry which is preliminary data.</text>
</comment>
<dbReference type="Proteomes" id="UP000481109">
    <property type="component" value="Unassembled WGS sequence"/>
</dbReference>
<keyword evidence="1" id="KW-0472">Membrane</keyword>
<reference evidence="2 3" key="1">
    <citation type="submission" date="2020-02" db="EMBL/GenBank/DDBJ databases">
        <title>Whole-genome analyses of novel actinobacteria.</title>
        <authorList>
            <person name="Sahin N."/>
            <person name="Tokatli A."/>
        </authorList>
    </citation>
    <scope>NUCLEOTIDE SEQUENCE [LARGE SCALE GENOMIC DNA]</scope>
    <source>
        <strain evidence="2 3">YC504</strain>
    </source>
</reference>
<dbReference type="RefSeq" id="WP_165334757.1">
    <property type="nucleotide sequence ID" value="NZ_JAAKZW010000143.1"/>
</dbReference>
<organism evidence="2 3">
    <name type="scientific">Streptomyces mesophilus</name>
    <dbReference type="NCBI Taxonomy" id="1775132"/>
    <lineage>
        <taxon>Bacteria</taxon>
        <taxon>Bacillati</taxon>
        <taxon>Actinomycetota</taxon>
        <taxon>Actinomycetes</taxon>
        <taxon>Kitasatosporales</taxon>
        <taxon>Streptomycetaceae</taxon>
        <taxon>Streptomyces</taxon>
    </lineage>
</organism>
<feature type="transmembrane region" description="Helical" evidence="1">
    <location>
        <begin position="145"/>
        <end position="166"/>
    </location>
</feature>
<feature type="transmembrane region" description="Helical" evidence="1">
    <location>
        <begin position="178"/>
        <end position="196"/>
    </location>
</feature>
<gene>
    <name evidence="2" type="ORF">G6045_27195</name>
</gene>
<feature type="transmembrane region" description="Helical" evidence="1">
    <location>
        <begin position="216"/>
        <end position="235"/>
    </location>
</feature>
<evidence type="ECO:0000256" key="1">
    <source>
        <dbReference type="SAM" id="Phobius"/>
    </source>
</evidence>
<keyword evidence="3" id="KW-1185">Reference proteome</keyword>
<dbReference type="InterPro" id="IPR012666">
    <property type="entry name" value="CbtA_put"/>
</dbReference>
<accession>A0A6G4XQ40</accession>
<dbReference type="Pfam" id="PF09490">
    <property type="entry name" value="CbtA"/>
    <property type="match status" value="1"/>
</dbReference>
<keyword evidence="1" id="KW-1133">Transmembrane helix</keyword>
<protein>
    <submittedName>
        <fullName evidence="2">CbtA family protein</fullName>
    </submittedName>
</protein>
<feature type="transmembrane region" description="Helical" evidence="1">
    <location>
        <begin position="71"/>
        <end position="95"/>
    </location>
</feature>
<dbReference type="EMBL" id="JAAKZW010000143">
    <property type="protein sequence ID" value="NGO79312.1"/>
    <property type="molecule type" value="Genomic_DNA"/>
</dbReference>
<name>A0A6G4XQ40_9ACTN</name>
<dbReference type="AlphaFoldDB" id="A0A6G4XQ40"/>
<sequence>MSTPVLPLLGRGLAAGGAAGLAAGLFSLLLAEPLMDRAIRLEEARSHEHADAGAAAVQHHEELFTRSTQHFGLVVTSVVFGLALGVLFAIAYALVHRRDPDVSPWPRALLFSGAAFLAISLLPALRYPANPPGVGDSSTVSDRQGLWLAAVVIGVLGMFLVWQVYVRLADRSVPVRQVAAAVTGVAVLAVLFALPGNPDEVPVAATLLWDFRVLSIASHAVLWAVFGVVFGALGLRAFSRAAAPAGAVPVS</sequence>
<feature type="transmembrane region" description="Helical" evidence="1">
    <location>
        <begin position="107"/>
        <end position="125"/>
    </location>
</feature>
<evidence type="ECO:0000313" key="3">
    <source>
        <dbReference type="Proteomes" id="UP000481109"/>
    </source>
</evidence>